<proteinExistence type="inferred from homology"/>
<dbReference type="GO" id="GO:0005524">
    <property type="term" value="F:ATP binding"/>
    <property type="evidence" value="ECO:0007669"/>
    <property type="project" value="UniProtKB-KW"/>
</dbReference>
<gene>
    <name evidence="5 7" type="primary">thiK</name>
    <name evidence="7" type="ORF">SAMEA4384070_01959</name>
</gene>
<dbReference type="EMBL" id="LT906479">
    <property type="protein sequence ID" value="SNV99551.1"/>
    <property type="molecule type" value="Genomic_DNA"/>
</dbReference>
<sequence length="290" mass="32929">MAPLNAESALRQLMDNGLPAVNTAGCRFSPVQGLTGESWRIDGGGVTLLARHQSAEKTALGVCRRREARLLRRCGEGLGPRVLAQNNQWIILEWLMGDAVTNDAFAALNQRGELAAMAAALHRRPLSGYPVDLPRQFAAYWQRVDRRRLTPAWLRWQRHFLQAEPPAPLQLAPLHMDIHPGNLIASAQGLRLIDWEYAADGDVALDIAALFRGNGWSFAQQQLFLRHYARRGYPDAGRLHAQVRRWLPWVDYLMLMWFEVRWRQSGDAEFLRWGAALRRRFCLSSSPCSE</sequence>
<dbReference type="GO" id="GO:0009229">
    <property type="term" value="P:thiamine diphosphate biosynthetic process"/>
    <property type="evidence" value="ECO:0007669"/>
    <property type="project" value="UniProtKB-UniRule"/>
</dbReference>
<protein>
    <recommendedName>
        <fullName evidence="5">Thiamine kinase</fullName>
        <ecNumber evidence="5">2.7.1.89</ecNumber>
    </recommendedName>
</protein>
<organism evidence="7 8">
    <name type="scientific">Serratia ficaria</name>
    <dbReference type="NCBI Taxonomy" id="61651"/>
    <lineage>
        <taxon>Bacteria</taxon>
        <taxon>Pseudomonadati</taxon>
        <taxon>Pseudomonadota</taxon>
        <taxon>Gammaproteobacteria</taxon>
        <taxon>Enterobacterales</taxon>
        <taxon>Yersiniaceae</taxon>
        <taxon>Serratia</taxon>
    </lineage>
</organism>
<dbReference type="GO" id="GO:0019165">
    <property type="term" value="F:thiamine kinase activity"/>
    <property type="evidence" value="ECO:0007669"/>
    <property type="project" value="UniProtKB-UniRule"/>
</dbReference>
<comment type="pathway">
    <text evidence="5">Cofactor biosynthesis; thiamine diphosphate biosynthesis; thiamine phosphate from thiamine: step 1/1.</text>
</comment>
<dbReference type="InterPro" id="IPR011009">
    <property type="entry name" value="Kinase-like_dom_sf"/>
</dbReference>
<evidence type="ECO:0000313" key="7">
    <source>
        <dbReference type="EMBL" id="SNV99551.1"/>
    </source>
</evidence>
<comment type="catalytic activity">
    <reaction evidence="5">
        <text>thiamine + ATP = thiamine phosphate + ADP + H(+)</text>
        <dbReference type="Rhea" id="RHEA:12012"/>
        <dbReference type="ChEBI" id="CHEBI:15378"/>
        <dbReference type="ChEBI" id="CHEBI:18385"/>
        <dbReference type="ChEBI" id="CHEBI:30616"/>
        <dbReference type="ChEBI" id="CHEBI:37575"/>
        <dbReference type="ChEBI" id="CHEBI:456216"/>
        <dbReference type="EC" id="2.7.1.89"/>
    </reaction>
</comment>
<name>A0A240BUP4_SERFI</name>
<keyword evidence="2 5" id="KW-0547">Nucleotide-binding</keyword>
<evidence type="ECO:0000256" key="5">
    <source>
        <dbReference type="HAMAP-Rule" id="MF_01604"/>
    </source>
</evidence>
<dbReference type="STRING" id="1411141.GCA_001590885_03215"/>
<dbReference type="Proteomes" id="UP000215134">
    <property type="component" value="Chromosome 1"/>
</dbReference>
<keyword evidence="1 5" id="KW-0808">Transferase</keyword>
<comment type="function">
    <text evidence="5">Catalyzes the phosphorylation of thiamine to thiamine phosphate.</text>
</comment>
<dbReference type="AlphaFoldDB" id="A0A240BUP4"/>
<accession>A0A240BUP4</accession>
<dbReference type="SUPFAM" id="SSF56112">
    <property type="entry name" value="Protein kinase-like (PK-like)"/>
    <property type="match status" value="1"/>
</dbReference>
<feature type="domain" description="Aminoglycoside phosphotransferase" evidence="6">
    <location>
        <begin position="65"/>
        <end position="235"/>
    </location>
</feature>
<evidence type="ECO:0000259" key="6">
    <source>
        <dbReference type="Pfam" id="PF01636"/>
    </source>
</evidence>
<keyword evidence="3 5" id="KW-0418">Kinase</keyword>
<keyword evidence="4 5" id="KW-0067">ATP-binding</keyword>
<keyword evidence="8" id="KW-1185">Reference proteome</keyword>
<evidence type="ECO:0000256" key="3">
    <source>
        <dbReference type="ARBA" id="ARBA00022777"/>
    </source>
</evidence>
<dbReference type="GeneID" id="75027123"/>
<dbReference type="GO" id="GO:0006772">
    <property type="term" value="P:thiamine metabolic process"/>
    <property type="evidence" value="ECO:0007669"/>
    <property type="project" value="InterPro"/>
</dbReference>
<dbReference type="Pfam" id="PF01636">
    <property type="entry name" value="APH"/>
    <property type="match status" value="1"/>
</dbReference>
<comment type="similarity">
    <text evidence="5">Belongs to the thiamine kinase family.</text>
</comment>
<evidence type="ECO:0000256" key="4">
    <source>
        <dbReference type="ARBA" id="ARBA00022840"/>
    </source>
</evidence>
<reference evidence="7 8" key="1">
    <citation type="submission" date="2017-06" db="EMBL/GenBank/DDBJ databases">
        <authorList>
            <consortium name="Pathogen Informatics"/>
        </authorList>
    </citation>
    <scope>NUCLEOTIDE SEQUENCE [LARGE SCALE GENOMIC DNA]</scope>
    <source>
        <strain evidence="7 8">NCTC12148</strain>
    </source>
</reference>
<dbReference type="OrthoDB" id="179763at2"/>
<dbReference type="InterPro" id="IPR014093">
    <property type="entry name" value="Thiamine_kinase"/>
</dbReference>
<dbReference type="UniPathway" id="UPA00060">
    <property type="reaction ID" value="UER00596"/>
</dbReference>
<dbReference type="Gene3D" id="3.90.1200.10">
    <property type="match status" value="1"/>
</dbReference>
<evidence type="ECO:0000256" key="1">
    <source>
        <dbReference type="ARBA" id="ARBA00022679"/>
    </source>
</evidence>
<evidence type="ECO:0000313" key="8">
    <source>
        <dbReference type="Proteomes" id="UP000215134"/>
    </source>
</evidence>
<evidence type="ECO:0000256" key="2">
    <source>
        <dbReference type="ARBA" id="ARBA00022741"/>
    </source>
</evidence>
<dbReference type="InterPro" id="IPR002575">
    <property type="entry name" value="Aminoglycoside_PTrfase"/>
</dbReference>
<dbReference type="RefSeq" id="WP_061798356.1">
    <property type="nucleotide sequence ID" value="NZ_CAMIQD010000002.1"/>
</dbReference>
<dbReference type="KEGG" id="sfj:SAMEA4384070_1959"/>
<dbReference type="EC" id="2.7.1.89" evidence="5"/>
<dbReference type="HAMAP" id="MF_01604">
    <property type="entry name" value="Thiamine_kinase"/>
    <property type="match status" value="1"/>
</dbReference>